<reference evidence="1 2" key="1">
    <citation type="submission" date="2023-12" db="EMBL/GenBank/DDBJ databases">
        <title>Streptomyces sp. V4-01.</title>
        <authorList>
            <person name="Somphong A."/>
            <person name="Phongsopitanun W."/>
        </authorList>
    </citation>
    <scope>NUCLEOTIDE SEQUENCE [LARGE SCALE GENOMIC DNA]</scope>
    <source>
        <strain evidence="1 2">V4-01</strain>
    </source>
</reference>
<protein>
    <submittedName>
        <fullName evidence="1">Protealysin inhibitor emfourin</fullName>
    </submittedName>
</protein>
<comment type="caution">
    <text evidence="1">The sequence shown here is derived from an EMBL/GenBank/DDBJ whole genome shotgun (WGS) entry which is preliminary data.</text>
</comment>
<sequence>MHIEVYRTGGFAGITQRHAVDTAGRSDGARLESLARAALAAPAAETRVIPDGFVYEITVDARVVRCADPHLTAAQRQLISAVLHEGA</sequence>
<gene>
    <name evidence="1" type="ORF">V2S66_20690</name>
</gene>
<proteinExistence type="predicted"/>
<keyword evidence="2" id="KW-1185">Reference proteome</keyword>
<evidence type="ECO:0000313" key="2">
    <source>
        <dbReference type="Proteomes" id="UP001344658"/>
    </source>
</evidence>
<dbReference type="EMBL" id="JAZEWV010000017">
    <property type="protein sequence ID" value="MEE4544385.1"/>
    <property type="molecule type" value="Genomic_DNA"/>
</dbReference>
<dbReference type="InterPro" id="IPR049457">
    <property type="entry name" value="Emfourin"/>
</dbReference>
<evidence type="ECO:0000313" key="1">
    <source>
        <dbReference type="EMBL" id="MEE4544385.1"/>
    </source>
</evidence>
<dbReference type="Pfam" id="PF20242">
    <property type="entry name" value="Emfourin"/>
    <property type="match status" value="1"/>
</dbReference>
<organism evidence="1 2">
    <name type="scientific">Actinacidiphila polyblastidii</name>
    <dbReference type="NCBI Taxonomy" id="3110430"/>
    <lineage>
        <taxon>Bacteria</taxon>
        <taxon>Bacillati</taxon>
        <taxon>Actinomycetota</taxon>
        <taxon>Actinomycetes</taxon>
        <taxon>Kitasatosporales</taxon>
        <taxon>Streptomycetaceae</taxon>
        <taxon>Actinacidiphila</taxon>
    </lineage>
</organism>
<dbReference type="RefSeq" id="WP_330797384.1">
    <property type="nucleotide sequence ID" value="NZ_JAZEWV010000017.1"/>
</dbReference>
<dbReference type="Proteomes" id="UP001344658">
    <property type="component" value="Unassembled WGS sequence"/>
</dbReference>
<accession>A0ABU7PEZ2</accession>
<name>A0ABU7PEZ2_9ACTN</name>